<dbReference type="InterPro" id="IPR008030">
    <property type="entry name" value="NmrA-like"/>
</dbReference>
<dbReference type="PANTHER" id="PTHR43162">
    <property type="match status" value="1"/>
</dbReference>
<organism evidence="2 3">
    <name type="scientific">Tistrella mobilis (strain KA081020-065)</name>
    <dbReference type="NCBI Taxonomy" id="1110502"/>
    <lineage>
        <taxon>Bacteria</taxon>
        <taxon>Pseudomonadati</taxon>
        <taxon>Pseudomonadota</taxon>
        <taxon>Alphaproteobacteria</taxon>
        <taxon>Geminicoccales</taxon>
        <taxon>Geminicoccaceae</taxon>
        <taxon>Tistrella</taxon>
    </lineage>
</organism>
<feature type="domain" description="NmrA-like" evidence="1">
    <location>
        <begin position="2"/>
        <end position="244"/>
    </location>
</feature>
<dbReference type="SUPFAM" id="SSF51735">
    <property type="entry name" value="NAD(P)-binding Rossmann-fold domains"/>
    <property type="match status" value="1"/>
</dbReference>
<dbReference type="Gene3D" id="3.40.50.720">
    <property type="entry name" value="NAD(P)-binding Rossmann-like Domain"/>
    <property type="match status" value="1"/>
</dbReference>
<evidence type="ECO:0000313" key="3">
    <source>
        <dbReference type="Proteomes" id="UP000005258"/>
    </source>
</evidence>
<protein>
    <submittedName>
        <fullName evidence="2">NmrA family protein</fullName>
    </submittedName>
</protein>
<dbReference type="HOGENOM" id="CLU_007383_8_3_5"/>
<keyword evidence="3" id="KW-1185">Reference proteome</keyword>
<evidence type="ECO:0000313" key="2">
    <source>
        <dbReference type="EMBL" id="AFK56747.1"/>
    </source>
</evidence>
<sequence length="292" mass="31056">MKKILVIGATGPQGRPVAQKLAAAGYEVTALVRDPARAAGLADIGVRLAAGDLEDAAAVKAAMVGQDGVFLLISFFAGRAAQAETVIAAAMDQGVRRIVWNATGPILPFDTGNPSIDMRRGILAALEASGISFVALQPTVYMENFLIPAIAQEVATADVLAYPMPEAVRCQWISHLDAASYAVAAFADPDPETLVIEIAGPEKLSGSEIAERFGRALGRQITFRPMPPEEFARAISFDGNEEAIIGYYRGIFESPDMMTTHVDHEAALARLPIRPVSIQDFATIHRDLLTAG</sequence>
<dbReference type="InterPro" id="IPR051604">
    <property type="entry name" value="Ergot_Alk_Oxidoreductase"/>
</dbReference>
<dbReference type="InterPro" id="IPR036291">
    <property type="entry name" value="NAD(P)-bd_dom_sf"/>
</dbReference>
<evidence type="ECO:0000259" key="1">
    <source>
        <dbReference type="Pfam" id="PF05368"/>
    </source>
</evidence>
<dbReference type="EMBL" id="CP003239">
    <property type="protein sequence ID" value="AFK56747.1"/>
    <property type="molecule type" value="Genomic_DNA"/>
</dbReference>
<dbReference type="Proteomes" id="UP000005258">
    <property type="component" value="Plasmid pTM3"/>
</dbReference>
<dbReference type="RefSeq" id="WP_014747736.1">
    <property type="nucleotide sequence ID" value="NC_017958.1"/>
</dbReference>
<name>I3TVF9_TISMK</name>
<gene>
    <name evidence="2" type="primary">azoB</name>
    <name evidence="2" type="ordered locus">TMO_c0137</name>
</gene>
<dbReference type="PATRIC" id="fig|1110502.3.peg.5000"/>
<dbReference type="AlphaFoldDB" id="I3TVF9"/>
<dbReference type="KEGG" id="tmo:TMO_c0137"/>
<accession>I3TVF9</accession>
<keyword evidence="2" id="KW-0614">Plasmid</keyword>
<dbReference type="Pfam" id="PF05368">
    <property type="entry name" value="NmrA"/>
    <property type="match status" value="1"/>
</dbReference>
<proteinExistence type="predicted"/>
<reference evidence="2 3" key="1">
    <citation type="journal article" date="2012" name="J. Am. Chem. Soc.">
        <title>Bacterial biosynthesis and maturation of the didemnin anti-cancer agents.</title>
        <authorList>
            <person name="Xu Y."/>
            <person name="Kersten R.D."/>
            <person name="Nam S.J."/>
            <person name="Lu L."/>
            <person name="Al-Suwailem A.M."/>
            <person name="Zheng H."/>
            <person name="Fenical W."/>
            <person name="Dorrestein P.C."/>
            <person name="Moore B.S."/>
            <person name="Qian P.Y."/>
        </authorList>
    </citation>
    <scope>NUCLEOTIDE SEQUENCE [LARGE SCALE GENOMIC DNA]</scope>
    <source>
        <strain evidence="2 3">KA081020-065</strain>
    </source>
</reference>
<dbReference type="Gene3D" id="3.90.25.10">
    <property type="entry name" value="UDP-galactose 4-epimerase, domain 1"/>
    <property type="match status" value="1"/>
</dbReference>
<dbReference type="PANTHER" id="PTHR43162:SF1">
    <property type="entry name" value="PRESTALK A DIFFERENTIATION PROTEIN A"/>
    <property type="match status" value="1"/>
</dbReference>
<geneLocation type="plasmid" evidence="2 3">
    <name>pTM3</name>
</geneLocation>